<dbReference type="InterPro" id="IPR036188">
    <property type="entry name" value="FAD/NAD-bd_sf"/>
</dbReference>
<accession>E6PWF6</accession>
<dbReference type="EMBL" id="CABM01000070">
    <property type="protein sequence ID" value="CBH99263.1"/>
    <property type="molecule type" value="Genomic_DNA"/>
</dbReference>
<proteinExistence type="predicted"/>
<dbReference type="PANTHER" id="PTHR43747:SF1">
    <property type="entry name" value="SLR1998 PROTEIN"/>
    <property type="match status" value="1"/>
</dbReference>
<dbReference type="PRINTS" id="PR00420">
    <property type="entry name" value="RNGMNOXGNASE"/>
</dbReference>
<dbReference type="SUPFAM" id="SSF51905">
    <property type="entry name" value="FAD/NAD(P)-binding domain"/>
    <property type="match status" value="1"/>
</dbReference>
<dbReference type="Pfam" id="PF04820">
    <property type="entry name" value="Trp_halogenase"/>
    <property type="match status" value="2"/>
</dbReference>
<organism evidence="1">
    <name type="scientific">mine drainage metagenome</name>
    <dbReference type="NCBI Taxonomy" id="410659"/>
    <lineage>
        <taxon>unclassified sequences</taxon>
        <taxon>metagenomes</taxon>
        <taxon>ecological metagenomes</taxon>
    </lineage>
</organism>
<dbReference type="PANTHER" id="PTHR43747">
    <property type="entry name" value="FAD-BINDING PROTEIN"/>
    <property type="match status" value="1"/>
</dbReference>
<sequence length="453" mass="49703">MAADTHGAGAALATQATQQRVDVLIIGAGPGGSTAAALLAERGLHVALLEKDHHPRFHIGESLLPANLPLLDKLGVAAQVKAIGMEKWGAEFVSPWHAQHAQTYEFADAWDKTMPMAYQVRRSEFDHILIRNAARKGATVMEGCAVHEVRFLPEAGGAVVSATHDDGTQSSWAARMVIDASGRDTFLASRFKAKHRDPKHNSAAMFAHFTGVQRLGGKAQGNITIVWFEHGWFWLIPLADGATSIGAVVWPYYLKTRDKPLDQFFADTIAMSPDLSARLNAATRVTEVEATGNFSYSSDRTHGPNYLLIGDAYAFIDPVFSSGVMLAMQGGFMAADAVETCLREPAMAAQALARFDRGMRHGPRQFSWFIYRVNHPTMRDMFMGPRNIWRVKEALLSVLAGDIFGTTPIWGSVRLLKGIFYLASLRHLPRSWRARGLRKRQIQVESLPGVTGG</sequence>
<dbReference type="AlphaFoldDB" id="E6PWF6"/>
<protein>
    <submittedName>
        <fullName evidence="1">Putative HALOGENASE</fullName>
    </submittedName>
</protein>
<dbReference type="InterPro" id="IPR006905">
    <property type="entry name" value="Flavin_halogenase"/>
</dbReference>
<gene>
    <name evidence="1" type="ORF">CARN2_0445</name>
</gene>
<name>E6PWF6_9ZZZZ</name>
<evidence type="ECO:0000313" key="1">
    <source>
        <dbReference type="EMBL" id="CBH99263.1"/>
    </source>
</evidence>
<reference evidence="1" key="1">
    <citation type="submission" date="2009-10" db="EMBL/GenBank/DDBJ databases">
        <title>Diversity of trophic interactions inside an arsenic-rich microbial ecosystem.</title>
        <authorList>
            <person name="Bertin P.N."/>
            <person name="Heinrich-Salmeron A."/>
            <person name="Pelletier E."/>
            <person name="Goulhen-Chollet F."/>
            <person name="Arsene-Ploetze F."/>
            <person name="Gallien S."/>
            <person name="Calteau A."/>
            <person name="Vallenet D."/>
            <person name="Casiot C."/>
            <person name="Chane-Woon-Ming B."/>
            <person name="Giloteaux L."/>
            <person name="Barakat M."/>
            <person name="Bonnefoy V."/>
            <person name="Bruneel O."/>
            <person name="Chandler M."/>
            <person name="Cleiss J."/>
            <person name="Duran R."/>
            <person name="Elbaz-Poulichet F."/>
            <person name="Fonknechten N."/>
            <person name="Lauga B."/>
            <person name="Mornico D."/>
            <person name="Ortet P."/>
            <person name="Schaeffer C."/>
            <person name="Siguier P."/>
            <person name="Alexander Thil Smith A."/>
            <person name="Van Dorsselaer A."/>
            <person name="Weissenbach J."/>
            <person name="Medigue C."/>
            <person name="Le Paslier D."/>
        </authorList>
    </citation>
    <scope>NUCLEOTIDE SEQUENCE</scope>
</reference>
<dbReference type="GO" id="GO:0004497">
    <property type="term" value="F:monooxygenase activity"/>
    <property type="evidence" value="ECO:0007669"/>
    <property type="project" value="InterPro"/>
</dbReference>
<dbReference type="Gene3D" id="3.50.50.60">
    <property type="entry name" value="FAD/NAD(P)-binding domain"/>
    <property type="match status" value="1"/>
</dbReference>
<comment type="caution">
    <text evidence="1">The sequence shown here is derived from an EMBL/GenBank/DDBJ whole genome shotgun (WGS) entry which is preliminary data.</text>
</comment>
<dbReference type="InterPro" id="IPR050816">
    <property type="entry name" value="Flavin-dep_Halogenase_NPB"/>
</dbReference>